<dbReference type="Proteomes" id="UP000239366">
    <property type="component" value="Unassembled WGS sequence"/>
</dbReference>
<dbReference type="OrthoDB" id="713689at2"/>
<proteinExistence type="predicted"/>
<dbReference type="EMBL" id="MQVX01000001">
    <property type="protein sequence ID" value="PQJ16777.1"/>
    <property type="molecule type" value="Genomic_DNA"/>
</dbReference>
<protein>
    <submittedName>
        <fullName evidence="2">Type 1 periplasmic binding fold superfamily protein</fullName>
    </submittedName>
</protein>
<reference evidence="3" key="1">
    <citation type="submission" date="2016-11" db="EMBL/GenBank/DDBJ databases">
        <title>Trade-off between light-utilization and light-protection in marine flavobacteria.</title>
        <authorList>
            <person name="Kumagai Y."/>
            <person name="Yoshizawa S."/>
            <person name="Kogure K."/>
        </authorList>
    </citation>
    <scope>NUCLEOTIDE SEQUENCE [LARGE SCALE GENOMIC DNA]</scope>
    <source>
        <strain evidence="3">SG-18</strain>
    </source>
</reference>
<organism evidence="2 3">
    <name type="scientific">Aureicoccus marinus</name>
    <dbReference type="NCBI Taxonomy" id="754435"/>
    <lineage>
        <taxon>Bacteria</taxon>
        <taxon>Pseudomonadati</taxon>
        <taxon>Bacteroidota</taxon>
        <taxon>Flavobacteriia</taxon>
        <taxon>Flavobacteriales</taxon>
        <taxon>Flavobacteriaceae</taxon>
        <taxon>Aureicoccus</taxon>
    </lineage>
</organism>
<evidence type="ECO:0000256" key="1">
    <source>
        <dbReference type="SAM" id="SignalP"/>
    </source>
</evidence>
<keyword evidence="1" id="KW-0732">Signal</keyword>
<feature type="signal peptide" evidence="1">
    <location>
        <begin position="1"/>
        <end position="17"/>
    </location>
</feature>
<dbReference type="AlphaFoldDB" id="A0A2S7TB95"/>
<name>A0A2S7TB95_9FLAO</name>
<dbReference type="PROSITE" id="PS51257">
    <property type="entry name" value="PROKAR_LIPOPROTEIN"/>
    <property type="match status" value="1"/>
</dbReference>
<evidence type="ECO:0000313" key="3">
    <source>
        <dbReference type="Proteomes" id="UP000239366"/>
    </source>
</evidence>
<comment type="caution">
    <text evidence="2">The sequence shown here is derived from an EMBL/GenBank/DDBJ whole genome shotgun (WGS) entry which is preliminary data.</text>
</comment>
<gene>
    <name evidence="2" type="ORF">BST99_04400</name>
</gene>
<accession>A0A2S7TB95</accession>
<keyword evidence="3" id="KW-1185">Reference proteome</keyword>
<sequence>MKKVGVALSMAAALVFASCDNDDTPDPVNEEEVITTLIATLTPAGGGTTVTLTYTDLDADGPNPPVAEVSGNLMGNTTYNGVIQVLNETETPAENITLEVLEEADEHQFFFEFTGSIAGATATDTDSMGNPLGVTFDLTTNTAGAATLSIVLRHEPTKPNNGLATAGGETDIQADFNNIIIQ</sequence>
<feature type="chain" id="PRO_5015492566" evidence="1">
    <location>
        <begin position="18"/>
        <end position="182"/>
    </location>
</feature>
<evidence type="ECO:0000313" key="2">
    <source>
        <dbReference type="EMBL" id="PQJ16777.1"/>
    </source>
</evidence>